<evidence type="ECO:0000313" key="1">
    <source>
        <dbReference type="EMBL" id="CAK9183959.1"/>
    </source>
</evidence>
<gene>
    <name evidence="1" type="ORF">ILEXP_LOCUS54259</name>
</gene>
<evidence type="ECO:0000313" key="2">
    <source>
        <dbReference type="Proteomes" id="UP001642360"/>
    </source>
</evidence>
<dbReference type="Proteomes" id="UP001642360">
    <property type="component" value="Unassembled WGS sequence"/>
</dbReference>
<organism evidence="1 2">
    <name type="scientific">Ilex paraguariensis</name>
    <name type="common">yerba mate</name>
    <dbReference type="NCBI Taxonomy" id="185542"/>
    <lineage>
        <taxon>Eukaryota</taxon>
        <taxon>Viridiplantae</taxon>
        <taxon>Streptophyta</taxon>
        <taxon>Embryophyta</taxon>
        <taxon>Tracheophyta</taxon>
        <taxon>Spermatophyta</taxon>
        <taxon>Magnoliopsida</taxon>
        <taxon>eudicotyledons</taxon>
        <taxon>Gunneridae</taxon>
        <taxon>Pentapetalae</taxon>
        <taxon>asterids</taxon>
        <taxon>campanulids</taxon>
        <taxon>Aquifoliales</taxon>
        <taxon>Aquifoliaceae</taxon>
        <taxon>Ilex</taxon>
    </lineage>
</organism>
<feature type="non-terminal residue" evidence="1">
    <location>
        <position position="76"/>
    </location>
</feature>
<accession>A0ABC8USI2</accession>
<reference evidence="1 2" key="1">
    <citation type="submission" date="2024-02" db="EMBL/GenBank/DDBJ databases">
        <authorList>
            <person name="Vignale AGUSTIN F."/>
            <person name="Sosa J E."/>
            <person name="Modenutti C."/>
        </authorList>
    </citation>
    <scope>NUCLEOTIDE SEQUENCE [LARGE SCALE GENOMIC DNA]</scope>
</reference>
<dbReference type="AlphaFoldDB" id="A0ABC8USI2"/>
<name>A0ABC8USI2_9AQUA</name>
<keyword evidence="2" id="KW-1185">Reference proteome</keyword>
<sequence length="76" mass="8994">MDNALQLMIQRETLVSNSSSETIDRHSEDLSCLVKESLETQLTKMIRQLRIHKKLRKSKLYFGGYRNDRLIIVMRN</sequence>
<comment type="caution">
    <text evidence="1">The sequence shown here is derived from an EMBL/GenBank/DDBJ whole genome shotgun (WGS) entry which is preliminary data.</text>
</comment>
<protein>
    <submittedName>
        <fullName evidence="1">Uncharacterized protein</fullName>
    </submittedName>
</protein>
<dbReference type="EMBL" id="CAUOFW020008834">
    <property type="protein sequence ID" value="CAK9183959.1"/>
    <property type="molecule type" value="Genomic_DNA"/>
</dbReference>
<proteinExistence type="predicted"/>